<dbReference type="Proteomes" id="UP000298663">
    <property type="component" value="Unassembled WGS sequence"/>
</dbReference>
<comment type="caution">
    <text evidence="2">The sequence shown here is derived from an EMBL/GenBank/DDBJ whole genome shotgun (WGS) entry which is preliminary data.</text>
</comment>
<organism evidence="2 3">
    <name type="scientific">Steinernema carpocapsae</name>
    <name type="common">Entomopathogenic nematode</name>
    <dbReference type="NCBI Taxonomy" id="34508"/>
    <lineage>
        <taxon>Eukaryota</taxon>
        <taxon>Metazoa</taxon>
        <taxon>Ecdysozoa</taxon>
        <taxon>Nematoda</taxon>
        <taxon>Chromadorea</taxon>
        <taxon>Rhabditida</taxon>
        <taxon>Tylenchina</taxon>
        <taxon>Panagrolaimomorpha</taxon>
        <taxon>Strongyloidoidea</taxon>
        <taxon>Steinernematidae</taxon>
        <taxon>Steinernema</taxon>
    </lineage>
</organism>
<name>A0A4U8UJJ4_STECR</name>
<proteinExistence type="predicted"/>
<dbReference type="AlphaFoldDB" id="A0A4U8UJJ4"/>
<feature type="region of interest" description="Disordered" evidence="1">
    <location>
        <begin position="77"/>
        <end position="98"/>
    </location>
</feature>
<evidence type="ECO:0000256" key="1">
    <source>
        <dbReference type="SAM" id="MobiDB-lite"/>
    </source>
</evidence>
<accession>A0A4U8UJJ4</accession>
<evidence type="ECO:0000313" key="2">
    <source>
        <dbReference type="EMBL" id="TMS33034.1"/>
    </source>
</evidence>
<reference evidence="2 3" key="1">
    <citation type="journal article" date="2015" name="Genome Biol.">
        <title>Comparative genomics of Steinernema reveals deeply conserved gene regulatory networks.</title>
        <authorList>
            <person name="Dillman A.R."/>
            <person name="Macchietto M."/>
            <person name="Porter C.F."/>
            <person name="Rogers A."/>
            <person name="Williams B."/>
            <person name="Antoshechkin I."/>
            <person name="Lee M.M."/>
            <person name="Goodwin Z."/>
            <person name="Lu X."/>
            <person name="Lewis E.E."/>
            <person name="Goodrich-Blair H."/>
            <person name="Stock S.P."/>
            <person name="Adams B.J."/>
            <person name="Sternberg P.W."/>
            <person name="Mortazavi A."/>
        </authorList>
    </citation>
    <scope>NUCLEOTIDE SEQUENCE [LARGE SCALE GENOMIC DNA]</scope>
    <source>
        <strain evidence="2 3">ALL</strain>
    </source>
</reference>
<keyword evidence="3" id="KW-1185">Reference proteome</keyword>
<reference evidence="2 3" key="2">
    <citation type="journal article" date="2019" name="G3 (Bethesda)">
        <title>Hybrid Assembly of the Genome of the Entomopathogenic Nematode Steinernema carpocapsae Identifies the X-Chromosome.</title>
        <authorList>
            <person name="Serra L."/>
            <person name="Macchietto M."/>
            <person name="Macias-Munoz A."/>
            <person name="McGill C.J."/>
            <person name="Rodriguez I.M."/>
            <person name="Rodriguez B."/>
            <person name="Murad R."/>
            <person name="Mortazavi A."/>
        </authorList>
    </citation>
    <scope>NUCLEOTIDE SEQUENCE [LARGE SCALE GENOMIC DNA]</scope>
    <source>
        <strain evidence="2 3">ALL</strain>
    </source>
</reference>
<sequence length="168" mass="18809">MFCAQMCLDYGESDLSDIPTTISREGPPRIYSQAHPLRGAYASSAHSTPFADPGPSGGYKMVPRLCWFWFSTNGNGSNRSRAPSTSNFQPSDTPTERPPVTAVCSEVCFINLKKRPHAPNTWTTNFMERKLHQRKGQTLSRLFAQVITEPHAHAARTYTIQFQMCQVP</sequence>
<gene>
    <name evidence="2" type="ORF">L596_000818</name>
</gene>
<feature type="compositionally biased region" description="Polar residues" evidence="1">
    <location>
        <begin position="77"/>
        <end position="93"/>
    </location>
</feature>
<dbReference type="EMBL" id="AZBU02000001">
    <property type="protein sequence ID" value="TMS33034.1"/>
    <property type="molecule type" value="Genomic_DNA"/>
</dbReference>
<protein>
    <submittedName>
        <fullName evidence="2">Uncharacterized protein</fullName>
    </submittedName>
</protein>
<evidence type="ECO:0000313" key="3">
    <source>
        <dbReference type="Proteomes" id="UP000298663"/>
    </source>
</evidence>